<reference evidence="4" key="2">
    <citation type="submission" date="2012-05" db="EMBL/GenBank/DDBJ databases">
        <title>The Genome Annotation of Fusarium oxysporum Cotton.</title>
        <authorList>
            <consortium name="The Broad Institute Genomics Platform"/>
            <person name="Ma L.-J."/>
            <person name="Corby-Kistler H."/>
            <person name="Broz K."/>
            <person name="Gale L.R."/>
            <person name="Jonkers W."/>
            <person name="O'Donnell K."/>
            <person name="Ploetz R."/>
            <person name="Steinberg C."/>
            <person name="Schwartz D.C."/>
            <person name="VanEtten H."/>
            <person name="Zhou S."/>
            <person name="Young S.K."/>
            <person name="Zeng Q."/>
            <person name="Gargeya S."/>
            <person name="Fitzgerald M."/>
            <person name="Abouelleil A."/>
            <person name="Alvarado L."/>
            <person name="Chapman S.B."/>
            <person name="Gainer-Dewar J."/>
            <person name="Goldberg J."/>
            <person name="Griggs A."/>
            <person name="Gujja S."/>
            <person name="Hansen M."/>
            <person name="Howarth C."/>
            <person name="Imamovic A."/>
            <person name="Ireland A."/>
            <person name="Larimer J."/>
            <person name="McCowan C."/>
            <person name="Murphy C."/>
            <person name="Pearson M."/>
            <person name="Poon T.W."/>
            <person name="Priest M."/>
            <person name="Roberts A."/>
            <person name="Saif S."/>
            <person name="Shea T."/>
            <person name="Sykes S."/>
            <person name="Wortman J."/>
            <person name="Nusbaum C."/>
            <person name="Birren B."/>
        </authorList>
    </citation>
    <scope>NUCLEOTIDE SEQUENCE</scope>
    <source>
        <strain evidence="4">25433</strain>
    </source>
</reference>
<evidence type="ECO:0000256" key="3">
    <source>
        <dbReference type="PROSITE-ProRule" id="PRU00023"/>
    </source>
</evidence>
<evidence type="ECO:0000256" key="2">
    <source>
        <dbReference type="ARBA" id="ARBA00023043"/>
    </source>
</evidence>
<accession>X0L6I4</accession>
<keyword evidence="1" id="KW-0677">Repeat</keyword>
<dbReference type="PANTHER" id="PTHR24189">
    <property type="entry name" value="MYOTROPHIN"/>
    <property type="match status" value="1"/>
</dbReference>
<dbReference type="Gene3D" id="1.25.40.20">
    <property type="entry name" value="Ankyrin repeat-containing domain"/>
    <property type="match status" value="1"/>
</dbReference>
<dbReference type="Proteomes" id="UP000030701">
    <property type="component" value="Unassembled WGS sequence"/>
</dbReference>
<proteinExistence type="predicted"/>
<dbReference type="InterPro" id="IPR036770">
    <property type="entry name" value="Ankyrin_rpt-contain_sf"/>
</dbReference>
<dbReference type="EMBL" id="JH657946">
    <property type="protein sequence ID" value="EXM21438.1"/>
    <property type="molecule type" value="Genomic_DNA"/>
</dbReference>
<feature type="repeat" description="ANK" evidence="3">
    <location>
        <begin position="436"/>
        <end position="469"/>
    </location>
</feature>
<dbReference type="InterPro" id="IPR050745">
    <property type="entry name" value="Multifunctional_regulatory"/>
</dbReference>
<reference evidence="4" key="1">
    <citation type="submission" date="2011-11" db="EMBL/GenBank/DDBJ databases">
        <title>The Genome Sequence of Fusarium oxysporum Cotton.</title>
        <authorList>
            <consortium name="The Broad Institute Genome Sequencing Platform"/>
            <person name="Ma L.-J."/>
            <person name="Gale L.R."/>
            <person name="Schwartz D.C."/>
            <person name="Zhou S."/>
            <person name="Corby-Kistler H."/>
            <person name="Young S.K."/>
            <person name="Zeng Q."/>
            <person name="Gargeya S."/>
            <person name="Fitzgerald M."/>
            <person name="Haas B."/>
            <person name="Abouelleil A."/>
            <person name="Alvarado L."/>
            <person name="Arachchi H.M."/>
            <person name="Berlin A."/>
            <person name="Brown A."/>
            <person name="Chapman S.B."/>
            <person name="Chen Z."/>
            <person name="Dunbar C."/>
            <person name="Freedman E."/>
            <person name="Gearin G."/>
            <person name="Goldberg J."/>
            <person name="Griggs A."/>
            <person name="Gujja S."/>
            <person name="Heiman D."/>
            <person name="Howarth C."/>
            <person name="Larson L."/>
            <person name="Lui A."/>
            <person name="MacDonald P.J.P."/>
            <person name="Montmayeur A."/>
            <person name="Murphy C."/>
            <person name="Neiman D."/>
            <person name="Pearson M."/>
            <person name="Priest M."/>
            <person name="Roberts A."/>
            <person name="Saif S."/>
            <person name="Shea T."/>
            <person name="Shenoy N."/>
            <person name="Sisk P."/>
            <person name="Stolte C."/>
            <person name="Sykes S."/>
            <person name="Wortman J."/>
            <person name="Nusbaum C."/>
            <person name="Birren B."/>
        </authorList>
    </citation>
    <scope>NUCLEOTIDE SEQUENCE [LARGE SCALE GENOMIC DNA]</scope>
    <source>
        <strain evidence="4">25433</strain>
    </source>
</reference>
<name>X0L6I4_FUSOX</name>
<keyword evidence="2 3" id="KW-0040">ANK repeat</keyword>
<dbReference type="SUPFAM" id="SSF48403">
    <property type="entry name" value="Ankyrin repeat"/>
    <property type="match status" value="1"/>
</dbReference>
<dbReference type="PROSITE" id="PS50297">
    <property type="entry name" value="ANK_REP_REGION"/>
    <property type="match status" value="1"/>
</dbReference>
<dbReference type="Pfam" id="PF00023">
    <property type="entry name" value="Ank"/>
    <property type="match status" value="1"/>
</dbReference>
<gene>
    <name evidence="4" type="ORF">FOTG_10678</name>
</gene>
<dbReference type="PROSITE" id="PS50088">
    <property type="entry name" value="ANK_REPEAT"/>
    <property type="match status" value="1"/>
</dbReference>
<dbReference type="AlphaFoldDB" id="X0L6I4"/>
<sequence>MDSRNTKLLAYSGSGSGGGVCNQKKNELGTNVPSVQLQKYCCDVHDEDIRFEDCQIMKDVGPFPDKPGLSPYYCRSGCPPDRIRVAMDTEVEPCSYAKIGGWAFCCKSSFGYKKRNQNPKVTAIKDVIRHWANEPTCPNKRSDLDKRSSSPEGISANTTTDIELFSRADTGSIDIDDILGDILSRTGSPDILDAAETSWDNLVEPVFPELTIKNIKRYLGVGSRWENEGPRASANRIVCNPHSSSAWIVVLKERADGGGGGGGGGGGKVERGPWEDKFWNLPECTFEVNALYVACTHANFEAVKTLIDCRGAEVDILDVLWQRDSRVSLPLHWVTQSDLPKESFEYSNAVVRDKAQSIANIVELLFDLDPTIINLLCARGGDASIQNTGQTPLHTLFRLEDGGDYRDYFREKNSVDAATVTTLLAHGASPADIDMAGDTPLHIAAANLEWADVLSLLLVHGADPALLNLNGQTALHRVAGGTHLGRNQKYKAPERIRAQEDVSSRLVKAGGPFLAQLPNPAIPTTNMKPLIEELIEHIWSPPRDVVRQHKSRKHPDNLQYYRHWGFTIYRTHYSPESDSHWNILLSSLKQQTMLAFGYFEGRKNVDQSDVQLLKNQFHLDAREDASLLDGLDIKGVRELCRDEDLGAERAMAGYLYEFVLVADESVLKDIAIGESVVKAVSLSWSEGFSGWGWMRIPTSYLLELWILLSRHSFGTESVLSFNGPEDDLDTYVWPGDVSLPGTGRFSEVRPLLFHYTGQRPDRTF</sequence>
<dbReference type="InterPro" id="IPR002110">
    <property type="entry name" value="Ankyrin_rpt"/>
</dbReference>
<dbReference type="HOGENOM" id="CLU_365245_0_0_1"/>
<dbReference type="OrthoDB" id="6499973at2759"/>
<organism evidence="4">
    <name type="scientific">Fusarium oxysporum f. sp. vasinfectum 25433</name>
    <dbReference type="NCBI Taxonomy" id="1089449"/>
    <lineage>
        <taxon>Eukaryota</taxon>
        <taxon>Fungi</taxon>
        <taxon>Dikarya</taxon>
        <taxon>Ascomycota</taxon>
        <taxon>Pezizomycotina</taxon>
        <taxon>Sordariomycetes</taxon>
        <taxon>Hypocreomycetidae</taxon>
        <taxon>Hypocreales</taxon>
        <taxon>Nectriaceae</taxon>
        <taxon>Fusarium</taxon>
        <taxon>Fusarium oxysporum species complex</taxon>
    </lineage>
</organism>
<dbReference type="SMART" id="SM00248">
    <property type="entry name" value="ANK"/>
    <property type="match status" value="3"/>
</dbReference>
<evidence type="ECO:0000256" key="1">
    <source>
        <dbReference type="ARBA" id="ARBA00022737"/>
    </source>
</evidence>
<evidence type="ECO:0000313" key="4">
    <source>
        <dbReference type="EMBL" id="EXM21438.1"/>
    </source>
</evidence>
<protein>
    <submittedName>
        <fullName evidence="4">Uncharacterized protein</fullName>
    </submittedName>
</protein>
<dbReference type="PANTHER" id="PTHR24189:SF50">
    <property type="entry name" value="ANKYRIN REPEAT AND SOCS BOX PROTEIN 2"/>
    <property type="match status" value="1"/>
</dbReference>